<accession>G2YQG4</accession>
<evidence type="ECO:0000256" key="1">
    <source>
        <dbReference type="SAM" id="SignalP"/>
    </source>
</evidence>
<protein>
    <submittedName>
        <fullName evidence="2">Uncharacterized protein</fullName>
    </submittedName>
</protein>
<dbReference type="EMBL" id="FQ790348">
    <property type="protein sequence ID" value="CCD53862.1"/>
    <property type="molecule type" value="Genomic_DNA"/>
</dbReference>
<evidence type="ECO:0000313" key="3">
    <source>
        <dbReference type="Proteomes" id="UP000008177"/>
    </source>
</evidence>
<organism evidence="2 3">
    <name type="scientific">Botryotinia fuckeliana (strain T4)</name>
    <name type="common">Noble rot fungus</name>
    <name type="synonym">Botrytis cinerea</name>
    <dbReference type="NCBI Taxonomy" id="999810"/>
    <lineage>
        <taxon>Eukaryota</taxon>
        <taxon>Fungi</taxon>
        <taxon>Dikarya</taxon>
        <taxon>Ascomycota</taxon>
        <taxon>Pezizomycotina</taxon>
        <taxon>Leotiomycetes</taxon>
        <taxon>Helotiales</taxon>
        <taxon>Sclerotiniaceae</taxon>
        <taxon>Botrytis</taxon>
    </lineage>
</organism>
<evidence type="ECO:0000313" key="2">
    <source>
        <dbReference type="EMBL" id="CCD53862.1"/>
    </source>
</evidence>
<feature type="signal peptide" evidence="1">
    <location>
        <begin position="1"/>
        <end position="15"/>
    </location>
</feature>
<dbReference type="InParanoid" id="G2YQG4"/>
<dbReference type="Proteomes" id="UP000008177">
    <property type="component" value="Unplaced contigs"/>
</dbReference>
<dbReference type="AlphaFoldDB" id="G2YQG4"/>
<proteinExistence type="predicted"/>
<feature type="chain" id="PRO_5012090539" evidence="1">
    <location>
        <begin position="16"/>
        <end position="120"/>
    </location>
</feature>
<name>G2YQG4_BOTF4</name>
<sequence>MYIILLSYLLSYICCTSKRKRSIPPNQPHNFQTCHPYPRNREGSRKLYRSTSHAISPTYPPSQAKHSCGVGFRAHPILSIYITAYYMSTYLPITYISVRLESLTDFIPLCACVLAFVSWV</sequence>
<gene>
    <name evidence="2" type="ORF">BofuT4_P134160.1</name>
</gene>
<dbReference type="HOGENOM" id="CLU_2049357_0_0_1"/>
<keyword evidence="1" id="KW-0732">Signal</keyword>
<reference evidence="3" key="1">
    <citation type="journal article" date="2011" name="PLoS Genet.">
        <title>Genomic analysis of the necrotrophic fungal pathogens Sclerotinia sclerotiorum and Botrytis cinerea.</title>
        <authorList>
            <person name="Amselem J."/>
            <person name="Cuomo C.A."/>
            <person name="van Kan J.A."/>
            <person name="Viaud M."/>
            <person name="Benito E.P."/>
            <person name="Couloux A."/>
            <person name="Coutinho P.M."/>
            <person name="de Vries R.P."/>
            <person name="Dyer P.S."/>
            <person name="Fillinger S."/>
            <person name="Fournier E."/>
            <person name="Gout L."/>
            <person name="Hahn M."/>
            <person name="Kohn L."/>
            <person name="Lapalu N."/>
            <person name="Plummer K.M."/>
            <person name="Pradier J.M."/>
            <person name="Quevillon E."/>
            <person name="Sharon A."/>
            <person name="Simon A."/>
            <person name="ten Have A."/>
            <person name="Tudzynski B."/>
            <person name="Tudzynski P."/>
            <person name="Wincker P."/>
            <person name="Andrew M."/>
            <person name="Anthouard V."/>
            <person name="Beever R.E."/>
            <person name="Beffa R."/>
            <person name="Benoit I."/>
            <person name="Bouzid O."/>
            <person name="Brault B."/>
            <person name="Chen Z."/>
            <person name="Choquer M."/>
            <person name="Collemare J."/>
            <person name="Cotton P."/>
            <person name="Danchin E.G."/>
            <person name="Da Silva C."/>
            <person name="Gautier A."/>
            <person name="Giraud C."/>
            <person name="Giraud T."/>
            <person name="Gonzalez C."/>
            <person name="Grossetete S."/>
            <person name="Guldener U."/>
            <person name="Henrissat B."/>
            <person name="Howlett B.J."/>
            <person name="Kodira C."/>
            <person name="Kretschmer M."/>
            <person name="Lappartient A."/>
            <person name="Leroch M."/>
            <person name="Levis C."/>
            <person name="Mauceli E."/>
            <person name="Neuveglise C."/>
            <person name="Oeser B."/>
            <person name="Pearson M."/>
            <person name="Poulain J."/>
            <person name="Poussereau N."/>
            <person name="Quesneville H."/>
            <person name="Rascle C."/>
            <person name="Schumacher J."/>
            <person name="Segurens B."/>
            <person name="Sexton A."/>
            <person name="Silva E."/>
            <person name="Sirven C."/>
            <person name="Soanes D.M."/>
            <person name="Talbot N.J."/>
            <person name="Templeton M."/>
            <person name="Yandava C."/>
            <person name="Yarden O."/>
            <person name="Zeng Q."/>
            <person name="Rollins J.A."/>
            <person name="Lebrun M.H."/>
            <person name="Dickman M."/>
        </authorList>
    </citation>
    <scope>NUCLEOTIDE SEQUENCE [LARGE SCALE GENOMIC DNA]</scope>
    <source>
        <strain evidence="3">T4</strain>
    </source>
</reference>